<evidence type="ECO:0000256" key="1">
    <source>
        <dbReference type="SAM" id="MobiDB-lite"/>
    </source>
</evidence>
<comment type="caution">
    <text evidence="2">The sequence shown here is derived from an EMBL/GenBank/DDBJ whole genome shotgun (WGS) entry which is preliminary data.</text>
</comment>
<accession>A0ABQ4WX05</accession>
<proteinExistence type="predicted"/>
<reference evidence="2" key="1">
    <citation type="journal article" date="2022" name="Int. J. Mol. Sci.">
        <title>Draft Genome of Tanacetum Coccineum: Genomic Comparison of Closely Related Tanacetum-Family Plants.</title>
        <authorList>
            <person name="Yamashiro T."/>
            <person name="Shiraishi A."/>
            <person name="Nakayama K."/>
            <person name="Satake H."/>
        </authorList>
    </citation>
    <scope>NUCLEOTIDE SEQUENCE</scope>
</reference>
<reference evidence="2" key="2">
    <citation type="submission" date="2022-01" db="EMBL/GenBank/DDBJ databases">
        <authorList>
            <person name="Yamashiro T."/>
            <person name="Shiraishi A."/>
            <person name="Satake H."/>
            <person name="Nakayama K."/>
        </authorList>
    </citation>
    <scope>NUCLEOTIDE SEQUENCE</scope>
</reference>
<organism evidence="2 3">
    <name type="scientific">Tanacetum coccineum</name>
    <dbReference type="NCBI Taxonomy" id="301880"/>
    <lineage>
        <taxon>Eukaryota</taxon>
        <taxon>Viridiplantae</taxon>
        <taxon>Streptophyta</taxon>
        <taxon>Embryophyta</taxon>
        <taxon>Tracheophyta</taxon>
        <taxon>Spermatophyta</taxon>
        <taxon>Magnoliopsida</taxon>
        <taxon>eudicotyledons</taxon>
        <taxon>Gunneridae</taxon>
        <taxon>Pentapetalae</taxon>
        <taxon>asterids</taxon>
        <taxon>campanulids</taxon>
        <taxon>Asterales</taxon>
        <taxon>Asteraceae</taxon>
        <taxon>Asteroideae</taxon>
        <taxon>Anthemideae</taxon>
        <taxon>Anthemidinae</taxon>
        <taxon>Tanacetum</taxon>
    </lineage>
</organism>
<dbReference type="Proteomes" id="UP001151760">
    <property type="component" value="Unassembled WGS sequence"/>
</dbReference>
<sequence length="102" mass="12258">MCHCHLLLESDPSKNEVVLRRQALMQKSHILTADEQRGSSRHRSSPKDEDMIDRDRHKSSRGTRGREEKNDKGRDKDRERERDRDRGQTRRGKREHRRESEK</sequence>
<dbReference type="EMBL" id="BQNB010009007">
    <property type="protein sequence ID" value="GJS57452.1"/>
    <property type="molecule type" value="Genomic_DNA"/>
</dbReference>
<feature type="region of interest" description="Disordered" evidence="1">
    <location>
        <begin position="28"/>
        <end position="102"/>
    </location>
</feature>
<feature type="compositionally biased region" description="Basic and acidic residues" evidence="1">
    <location>
        <begin position="45"/>
        <end position="56"/>
    </location>
</feature>
<gene>
    <name evidence="2" type="ORF">Tco_0652236</name>
</gene>
<keyword evidence="3" id="KW-1185">Reference proteome</keyword>
<name>A0ABQ4WX05_9ASTR</name>
<feature type="compositionally biased region" description="Basic and acidic residues" evidence="1">
    <location>
        <begin position="64"/>
        <end position="88"/>
    </location>
</feature>
<evidence type="ECO:0000313" key="3">
    <source>
        <dbReference type="Proteomes" id="UP001151760"/>
    </source>
</evidence>
<protein>
    <submittedName>
        <fullName evidence="2">Uncharacterized protein</fullName>
    </submittedName>
</protein>
<evidence type="ECO:0000313" key="2">
    <source>
        <dbReference type="EMBL" id="GJS57452.1"/>
    </source>
</evidence>